<feature type="compositionally biased region" description="Low complexity" evidence="10">
    <location>
        <begin position="408"/>
        <end position="417"/>
    </location>
</feature>
<organism evidence="12 13">
    <name type="scientific">Talaromyces stipitatus (strain ATCC 10500 / CBS 375.48 / QM 6759 / NRRL 1006)</name>
    <name type="common">Penicillium stipitatum</name>
    <dbReference type="NCBI Taxonomy" id="441959"/>
    <lineage>
        <taxon>Eukaryota</taxon>
        <taxon>Fungi</taxon>
        <taxon>Dikarya</taxon>
        <taxon>Ascomycota</taxon>
        <taxon>Pezizomycotina</taxon>
        <taxon>Eurotiomycetes</taxon>
        <taxon>Eurotiomycetidae</taxon>
        <taxon>Eurotiales</taxon>
        <taxon>Trichocomaceae</taxon>
        <taxon>Talaromyces</taxon>
        <taxon>Talaromyces sect. Talaromyces</taxon>
    </lineage>
</organism>
<dbReference type="GO" id="GO:0016740">
    <property type="term" value="F:transferase activity"/>
    <property type="evidence" value="ECO:0007669"/>
    <property type="project" value="UniProtKB-KW"/>
</dbReference>
<keyword evidence="2" id="KW-0808">Transferase</keyword>
<dbReference type="PANTHER" id="PTHR44169:SF3">
    <property type="entry name" value="SHORT-CHAIN DEHYDROGENASE SRDE"/>
    <property type="match status" value="1"/>
</dbReference>
<dbReference type="OrthoDB" id="9977870at2759"/>
<dbReference type="Gene3D" id="3.40.50.720">
    <property type="entry name" value="NAD(P)-binding Rossmann-like Domain"/>
    <property type="match status" value="1"/>
</dbReference>
<keyword evidence="6" id="KW-0833">Ubl conjugation pathway</keyword>
<proteinExistence type="inferred from homology"/>
<keyword evidence="3" id="KW-0479">Metal-binding</keyword>
<dbReference type="Pfam" id="PF00106">
    <property type="entry name" value="adh_short"/>
    <property type="match status" value="1"/>
</dbReference>
<dbReference type="HOGENOM" id="CLU_404991_0_0_1"/>
<protein>
    <submittedName>
        <fullName evidence="12">IBR finger domain protein</fullName>
    </submittedName>
</protein>
<dbReference type="GO" id="GO:0004806">
    <property type="term" value="F:triacylglycerol lipase activity"/>
    <property type="evidence" value="ECO:0007669"/>
    <property type="project" value="TreeGrafter"/>
</dbReference>
<feature type="region of interest" description="Disordered" evidence="10">
    <location>
        <begin position="378"/>
        <end position="417"/>
    </location>
</feature>
<dbReference type="RefSeq" id="XP_002486282.1">
    <property type="nucleotide sequence ID" value="XM_002486237.1"/>
</dbReference>
<evidence type="ECO:0000256" key="2">
    <source>
        <dbReference type="ARBA" id="ARBA00022679"/>
    </source>
</evidence>
<dbReference type="VEuPathDB" id="FungiDB:TSTA_102740"/>
<dbReference type="CDD" id="cd20335">
    <property type="entry name" value="BRcat_RBR"/>
    <property type="match status" value="1"/>
</dbReference>
<evidence type="ECO:0000313" key="12">
    <source>
        <dbReference type="EMBL" id="EED14044.1"/>
    </source>
</evidence>
<dbReference type="Proteomes" id="UP000001745">
    <property type="component" value="Unassembled WGS sequence"/>
</dbReference>
<dbReference type="PRINTS" id="PR00080">
    <property type="entry name" value="SDRFAMILY"/>
</dbReference>
<dbReference type="Gene3D" id="1.20.120.1750">
    <property type="match status" value="1"/>
</dbReference>
<evidence type="ECO:0000256" key="3">
    <source>
        <dbReference type="ARBA" id="ARBA00022723"/>
    </source>
</evidence>
<keyword evidence="5" id="KW-0863">Zinc-finger</keyword>
<dbReference type="GeneID" id="8101108"/>
<dbReference type="EMBL" id="EQ962658">
    <property type="protein sequence ID" value="EED14044.1"/>
    <property type="molecule type" value="Genomic_DNA"/>
</dbReference>
<evidence type="ECO:0000256" key="4">
    <source>
        <dbReference type="ARBA" id="ARBA00022737"/>
    </source>
</evidence>
<dbReference type="PROSITE" id="PS00518">
    <property type="entry name" value="ZF_RING_1"/>
    <property type="match status" value="1"/>
</dbReference>
<dbReference type="InterPro" id="IPR020904">
    <property type="entry name" value="Sc_DH/Rdtase_CS"/>
</dbReference>
<keyword evidence="13" id="KW-1185">Reference proteome</keyword>
<dbReference type="InterPro" id="IPR036291">
    <property type="entry name" value="NAD(P)-bd_dom_sf"/>
</dbReference>
<keyword evidence="8" id="KW-0521">NADP</keyword>
<dbReference type="GO" id="GO:0008270">
    <property type="term" value="F:zinc ion binding"/>
    <property type="evidence" value="ECO:0007669"/>
    <property type="project" value="UniProtKB-KW"/>
</dbReference>
<dbReference type="InterPro" id="IPR002347">
    <property type="entry name" value="SDR_fam"/>
</dbReference>
<reference evidence="13" key="1">
    <citation type="journal article" date="2015" name="Genome Announc.">
        <title>Genome sequence of the AIDS-associated pathogen Penicillium marneffei (ATCC18224) and its near taxonomic relative Talaromyces stipitatus (ATCC10500).</title>
        <authorList>
            <person name="Nierman W.C."/>
            <person name="Fedorova-Abrams N.D."/>
            <person name="Andrianopoulos A."/>
        </authorList>
    </citation>
    <scope>NUCLEOTIDE SEQUENCE [LARGE SCALE GENOMIC DNA]</scope>
    <source>
        <strain evidence="13">ATCC 10500 / CBS 375.48 / QM 6759 / NRRL 1006</strain>
    </source>
</reference>
<dbReference type="eggNOG" id="KOG1812">
    <property type="taxonomic scope" value="Eukaryota"/>
</dbReference>
<dbReference type="PhylomeDB" id="B8MNF5"/>
<keyword evidence="9" id="KW-0560">Oxidoreductase</keyword>
<evidence type="ECO:0000256" key="8">
    <source>
        <dbReference type="ARBA" id="ARBA00022857"/>
    </source>
</evidence>
<evidence type="ECO:0000256" key="10">
    <source>
        <dbReference type="SAM" id="MobiDB-lite"/>
    </source>
</evidence>
<dbReference type="AlphaFoldDB" id="B8MNF5"/>
<dbReference type="SUPFAM" id="SSF57850">
    <property type="entry name" value="RING/U-box"/>
    <property type="match status" value="2"/>
</dbReference>
<dbReference type="CDD" id="cd22584">
    <property type="entry name" value="Rcat_RBR_unk"/>
    <property type="match status" value="1"/>
</dbReference>
<dbReference type="GO" id="GO:0019433">
    <property type="term" value="P:triglyceride catabolic process"/>
    <property type="evidence" value="ECO:0007669"/>
    <property type="project" value="TreeGrafter"/>
</dbReference>
<dbReference type="InterPro" id="IPR017907">
    <property type="entry name" value="Znf_RING_CS"/>
</dbReference>
<evidence type="ECO:0000256" key="9">
    <source>
        <dbReference type="ARBA" id="ARBA00023002"/>
    </source>
</evidence>
<dbReference type="PROSITE" id="PS51873">
    <property type="entry name" value="TRIAD"/>
    <property type="match status" value="1"/>
</dbReference>
<dbReference type="Gene3D" id="3.30.40.10">
    <property type="entry name" value="Zinc/RING finger domain, C3HC4 (zinc finger)"/>
    <property type="match status" value="1"/>
</dbReference>
<evidence type="ECO:0000256" key="6">
    <source>
        <dbReference type="ARBA" id="ARBA00022786"/>
    </source>
</evidence>
<dbReference type="PROSITE" id="PS00061">
    <property type="entry name" value="ADH_SHORT"/>
    <property type="match status" value="1"/>
</dbReference>
<evidence type="ECO:0000256" key="1">
    <source>
        <dbReference type="ARBA" id="ARBA00006484"/>
    </source>
</evidence>
<dbReference type="Pfam" id="PF01485">
    <property type="entry name" value="IBR"/>
    <property type="match status" value="2"/>
</dbReference>
<dbReference type="PRINTS" id="PR00081">
    <property type="entry name" value="GDHRDH"/>
</dbReference>
<dbReference type="SUPFAM" id="SSF51735">
    <property type="entry name" value="NAD(P)-binding Rossmann-fold domains"/>
    <property type="match status" value="1"/>
</dbReference>
<accession>B8MNF5</accession>
<dbReference type="InterPro" id="IPR013083">
    <property type="entry name" value="Znf_RING/FYVE/PHD"/>
</dbReference>
<name>B8MNF5_TALSN</name>
<keyword evidence="4" id="KW-0677">Repeat</keyword>
<evidence type="ECO:0000256" key="7">
    <source>
        <dbReference type="ARBA" id="ARBA00022833"/>
    </source>
</evidence>
<evidence type="ECO:0000256" key="5">
    <source>
        <dbReference type="ARBA" id="ARBA00022771"/>
    </source>
</evidence>
<feature type="region of interest" description="Disordered" evidence="10">
    <location>
        <begin position="144"/>
        <end position="165"/>
    </location>
</feature>
<dbReference type="GO" id="GO:0005811">
    <property type="term" value="C:lipid droplet"/>
    <property type="evidence" value="ECO:0007669"/>
    <property type="project" value="TreeGrafter"/>
</dbReference>
<comment type="similarity">
    <text evidence="1">Belongs to the short-chain dehydrogenases/reductases (SDR) family.</text>
</comment>
<dbReference type="eggNOG" id="KOG1209">
    <property type="taxonomic scope" value="Eukaryota"/>
</dbReference>
<gene>
    <name evidence="12" type="ORF">TSTA_102740</name>
</gene>
<keyword evidence="7" id="KW-0862">Zinc</keyword>
<dbReference type="InterPro" id="IPR002867">
    <property type="entry name" value="IBR_dom"/>
</dbReference>
<evidence type="ECO:0000259" key="11">
    <source>
        <dbReference type="PROSITE" id="PS51873"/>
    </source>
</evidence>
<dbReference type="GO" id="GO:0006654">
    <property type="term" value="P:phosphatidic acid biosynthetic process"/>
    <property type="evidence" value="ECO:0007669"/>
    <property type="project" value="TreeGrafter"/>
</dbReference>
<dbReference type="GO" id="GO:0005783">
    <property type="term" value="C:endoplasmic reticulum"/>
    <property type="evidence" value="ECO:0007669"/>
    <property type="project" value="TreeGrafter"/>
</dbReference>
<dbReference type="STRING" id="441959.B8MNF5"/>
<evidence type="ECO:0000313" key="13">
    <source>
        <dbReference type="Proteomes" id="UP000001745"/>
    </source>
</evidence>
<feature type="domain" description="RING-type" evidence="11">
    <location>
        <begin position="173"/>
        <end position="360"/>
    </location>
</feature>
<dbReference type="InterPro" id="IPR044066">
    <property type="entry name" value="TRIAD_supradom"/>
</dbReference>
<dbReference type="GO" id="GO:0000140">
    <property type="term" value="F:acylglycerone-phosphate reductase (NADP+) activity"/>
    <property type="evidence" value="ECO:0007669"/>
    <property type="project" value="TreeGrafter"/>
</dbReference>
<dbReference type="InParanoid" id="B8MNF5"/>
<dbReference type="PANTHER" id="PTHR44169">
    <property type="entry name" value="NADPH-DEPENDENT 1-ACYLDIHYDROXYACETONE PHOSPHATE REDUCTASE"/>
    <property type="match status" value="1"/>
</dbReference>
<sequence>MNWLLESDIDLASASLIVQLQIEDAEHYFNTSKGKSRDPTSEEEAFQLQNEELQKLSRLLLDKRMAESVAAAVRANGQMLADGIAQEETAVKDRDIAHRWTGDQFPVAAEETAKSSQDPSSLDDKTLKKLRILYVSNLQGSSGTYGTETVNEETERGESSAWAAKRTRQPASSMRRCVACGEETEFVNVVRVPCRHEYCRTCLEDLFKASMTDETLFPPKCCRQPIAMNFARIFLKSDLVQQFEKKKIEFETPNRTYCYNTQCSVFIPPAHINGEIATCPNCGFTTCTSCKARAHTGDCLDEATQQLMATARENGWQRCYSCWRMVELNYGCNHMTCRCGAQFCYNCGERWKTCQCEQWDQHRLLSRAHQIIDREQNSPGAANPALVAPIPRTQQPTPIENEEPRSVTETPQPAQQEQAPWATLVVEAIGILRNNHECEHWHWRWATSLADIYEITILITGCSDGGLGSHLALAFHKAGWRVFASARNLTKLKQATTAGIEAIQLDVTSDKSIVSAVSQISELTHGSLDVLLNNAGGGYSMPLMDLELDQARKLFDLNVWSIISVTRAFLPLLSKSQYGGMVVNNTSCSSVPAGMQPFAGAYAASKAAAASITEILRLELAPFGIKSINLMMGAVKSNFFENTPASTLPPTSLYNVAKETVERAMSGQDNMADADDPTK</sequence>